<dbReference type="Proteomes" id="UP001369082">
    <property type="component" value="Unassembled WGS sequence"/>
</dbReference>
<proteinExistence type="predicted"/>
<gene>
    <name evidence="1" type="ORF">V6256_15195</name>
</gene>
<evidence type="ECO:0000313" key="1">
    <source>
        <dbReference type="EMBL" id="MEL0630931.1"/>
    </source>
</evidence>
<sequence>MNHDFSGLINATSNARYRLKLLAVSHFIEGKNRTEIACFLKVSRRSINIWIKSYLDHGLAGLKAKSPTGRPSKLTPEQLEQVKAYIIDNAIKSEGGRLQGRDVQTFIESQFAVTYQKTNIYQLMHKLNLSWITTRSKHPKQS</sequence>
<feature type="non-terminal residue" evidence="1">
    <location>
        <position position="142"/>
    </location>
</feature>
<dbReference type="InterPro" id="IPR009057">
    <property type="entry name" value="Homeodomain-like_sf"/>
</dbReference>
<dbReference type="EMBL" id="JBAKAZ010000145">
    <property type="protein sequence ID" value="MEL0630931.1"/>
    <property type="molecule type" value="Genomic_DNA"/>
</dbReference>
<reference evidence="1 2" key="1">
    <citation type="submission" date="2024-02" db="EMBL/GenBank/DDBJ databases">
        <title>Bacteria isolated from the canopy kelp, Nereocystis luetkeana.</title>
        <authorList>
            <person name="Pfister C.A."/>
            <person name="Younker I.T."/>
            <person name="Light S.H."/>
        </authorList>
    </citation>
    <scope>NUCLEOTIDE SEQUENCE [LARGE SCALE GENOMIC DNA]</scope>
    <source>
        <strain evidence="1 2">TI.1.05</strain>
    </source>
</reference>
<accession>A0ABU9GUJ2</accession>
<name>A0ABU9GUJ2_9GAMM</name>
<dbReference type="RefSeq" id="WP_341599104.1">
    <property type="nucleotide sequence ID" value="NZ_JBAKAZ010000145.1"/>
</dbReference>
<protein>
    <submittedName>
        <fullName evidence="1">Helix-turn-helix domain-containing protein</fullName>
    </submittedName>
</protein>
<comment type="caution">
    <text evidence="1">The sequence shown here is derived from an EMBL/GenBank/DDBJ whole genome shotgun (WGS) entry which is preliminary data.</text>
</comment>
<evidence type="ECO:0000313" key="2">
    <source>
        <dbReference type="Proteomes" id="UP001369082"/>
    </source>
</evidence>
<dbReference type="Pfam" id="PF13565">
    <property type="entry name" value="HTH_32"/>
    <property type="match status" value="1"/>
</dbReference>
<organism evidence="1 2">
    <name type="scientific">Psychromonas aquatilis</name>
    <dbReference type="NCBI Taxonomy" id="2005072"/>
    <lineage>
        <taxon>Bacteria</taxon>
        <taxon>Pseudomonadati</taxon>
        <taxon>Pseudomonadota</taxon>
        <taxon>Gammaproteobacteria</taxon>
        <taxon>Alteromonadales</taxon>
        <taxon>Psychromonadaceae</taxon>
        <taxon>Psychromonas</taxon>
    </lineage>
</organism>
<keyword evidence="2" id="KW-1185">Reference proteome</keyword>
<dbReference type="SUPFAM" id="SSF46689">
    <property type="entry name" value="Homeodomain-like"/>
    <property type="match status" value="1"/>
</dbReference>